<dbReference type="eggNOG" id="COG0494">
    <property type="taxonomic scope" value="Bacteria"/>
</dbReference>
<dbReference type="Proteomes" id="UP000001603">
    <property type="component" value="Unassembled WGS sequence"/>
</dbReference>
<organism evidence="1 2">
    <name type="scientific">Photobacterium angustum (strain S14 / CCUG 15956)</name>
    <name type="common">Vibrio sp. (strain S14 / CCUG 15956)</name>
    <dbReference type="NCBI Taxonomy" id="314292"/>
    <lineage>
        <taxon>Bacteria</taxon>
        <taxon>Pseudomonadati</taxon>
        <taxon>Pseudomonadota</taxon>
        <taxon>Gammaproteobacteria</taxon>
        <taxon>Vibrionales</taxon>
        <taxon>Vibrionaceae</taxon>
        <taxon>Photobacterium</taxon>
    </lineage>
</organism>
<protein>
    <submittedName>
        <fullName evidence="1">Uncharacterized protein</fullName>
    </submittedName>
</protein>
<accession>Q1ZSP7</accession>
<comment type="caution">
    <text evidence="1">The sequence shown here is derived from an EMBL/GenBank/DDBJ whole genome shotgun (WGS) entry which is preliminary data.</text>
</comment>
<dbReference type="AlphaFoldDB" id="Q1ZSP7"/>
<reference evidence="1 2" key="1">
    <citation type="journal article" date="2009" name="Proc. Natl. Acad. Sci. U.S.A.">
        <title>The genomic basis of trophic strategy in marine bacteria.</title>
        <authorList>
            <person name="Lauro F.M."/>
            <person name="McDougald D."/>
            <person name="Thomas T."/>
            <person name="Williams T.J."/>
            <person name="Egan S."/>
            <person name="Rice S."/>
            <person name="DeMaere M.Z."/>
            <person name="Ting L."/>
            <person name="Ertan H."/>
            <person name="Johnson J."/>
            <person name="Ferriera S."/>
            <person name="Lapidus A."/>
            <person name="Anderson I."/>
            <person name="Kyrpides N."/>
            <person name="Munk A.C."/>
            <person name="Detter C."/>
            <person name="Han C.S."/>
            <person name="Brown M.V."/>
            <person name="Robb F.T."/>
            <person name="Kjelleberg S."/>
            <person name="Cavicchioli R."/>
        </authorList>
    </citation>
    <scope>NUCLEOTIDE SEQUENCE [LARGE SCALE GENOMIC DNA]</scope>
    <source>
        <strain evidence="1 2">S14</strain>
    </source>
</reference>
<dbReference type="InterPro" id="IPR015797">
    <property type="entry name" value="NUDIX_hydrolase-like_dom_sf"/>
</dbReference>
<dbReference type="Gene3D" id="3.90.79.10">
    <property type="entry name" value="Nucleoside Triphosphate Pyrophosphohydrolase"/>
    <property type="match status" value="1"/>
</dbReference>
<proteinExistence type="predicted"/>
<evidence type="ECO:0000313" key="2">
    <source>
        <dbReference type="Proteomes" id="UP000001603"/>
    </source>
</evidence>
<sequence>MVDLYNAQYLQQFFEANVNVLQIIPVFVVMCPPDQAVTLNHEHTDYQWCTLEEAKALTPFPNQHRVFDHVWAYFVDKPIESLFKVDIKQNIPDY</sequence>
<dbReference type="HOGENOM" id="CLU_2383596_0_0_6"/>
<dbReference type="EMBL" id="AAOJ01000002">
    <property type="protein sequence ID" value="EAS64930.1"/>
    <property type="molecule type" value="Genomic_DNA"/>
</dbReference>
<dbReference type="SUPFAM" id="SSF55811">
    <property type="entry name" value="Nudix"/>
    <property type="match status" value="1"/>
</dbReference>
<evidence type="ECO:0000313" key="1">
    <source>
        <dbReference type="EMBL" id="EAS64930.1"/>
    </source>
</evidence>
<gene>
    <name evidence="1" type="ORF">VAS14_04403</name>
</gene>
<name>Q1ZSP7_PHOAS</name>